<name>A0AA47ELE6_9CLOT</name>
<proteinExistence type="predicted"/>
<reference evidence="1" key="1">
    <citation type="submission" date="2021-11" db="EMBL/GenBank/DDBJ databases">
        <title>Clostridia strains as spoilage organisms.</title>
        <authorList>
            <person name="Wambui J."/>
            <person name="Stevens M.J.A."/>
            <person name="Stephan R."/>
        </authorList>
    </citation>
    <scope>NUCLEOTIDE SEQUENCE</scope>
    <source>
        <strain evidence="1">CF009</strain>
    </source>
</reference>
<evidence type="ECO:0000313" key="2">
    <source>
        <dbReference type="Proteomes" id="UP001164733"/>
    </source>
</evidence>
<gene>
    <name evidence="1" type="ORF">LL038_09150</name>
</gene>
<dbReference type="EMBL" id="CP086239">
    <property type="protein sequence ID" value="WAG62384.1"/>
    <property type="molecule type" value="Genomic_DNA"/>
</dbReference>
<organism evidence="1 2">
    <name type="scientific">Clostridium estertheticum</name>
    <dbReference type="NCBI Taxonomy" id="238834"/>
    <lineage>
        <taxon>Bacteria</taxon>
        <taxon>Bacillati</taxon>
        <taxon>Bacillota</taxon>
        <taxon>Clostridia</taxon>
        <taxon>Eubacteriales</taxon>
        <taxon>Clostridiaceae</taxon>
        <taxon>Clostridium</taxon>
    </lineage>
</organism>
<dbReference type="RefSeq" id="WP_216123520.1">
    <property type="nucleotide sequence ID" value="NZ_CP086239.1"/>
</dbReference>
<protein>
    <submittedName>
        <fullName evidence="1">Uncharacterized protein</fullName>
    </submittedName>
</protein>
<dbReference type="Proteomes" id="UP001164733">
    <property type="component" value="Chromosome"/>
</dbReference>
<dbReference type="AlphaFoldDB" id="A0AA47ELE6"/>
<sequence length="87" mass="9842">MVKEVKKEGANTVVTFIGQEDIIFDTALFIGGRQATELESKSKIIDNKGIKFLEKTYTFKGNAEAMGLMFKTLSHRIIINKQIVIYK</sequence>
<accession>A0AA47ELE6</accession>
<evidence type="ECO:0000313" key="1">
    <source>
        <dbReference type="EMBL" id="WAG62384.1"/>
    </source>
</evidence>